<dbReference type="AlphaFoldDB" id="A0AAW7T8A6"/>
<reference evidence="1" key="1">
    <citation type="submission" date="2023-07" db="EMBL/GenBank/DDBJ databases">
        <title>A collection of bacterial strains from the Burkholderia cepacia Research Laboratory and Repository.</title>
        <authorList>
            <person name="Lipuma J."/>
            <person name="Spilker T."/>
            <person name="Caverly L."/>
        </authorList>
    </citation>
    <scope>NUCLEOTIDE SEQUENCE</scope>
    <source>
        <strain evidence="1">AU44268</strain>
    </source>
</reference>
<dbReference type="RefSeq" id="WP_146123449.1">
    <property type="nucleotide sequence ID" value="NZ_JAUJRV010000029.1"/>
</dbReference>
<sequence length="137" mass="15939">MQQPTKQDKKKFSQHKRTAKLRGIEFNLTFEQWWNIWQASGHYHERGIKGGQYVMGRYGDTGPYDVDNIYICTRGENYDYARSLKSWAGSARKLTPEQEAQLVELAATTTKKDLADMFGVSRPTVYKILKRQRSSRV</sequence>
<name>A0AAW7T8A6_BURVI</name>
<dbReference type="EMBL" id="JAUJRV010000029">
    <property type="protein sequence ID" value="MDN7798313.1"/>
    <property type="molecule type" value="Genomic_DNA"/>
</dbReference>
<dbReference type="Proteomes" id="UP001171620">
    <property type="component" value="Unassembled WGS sequence"/>
</dbReference>
<evidence type="ECO:0000313" key="2">
    <source>
        <dbReference type="Proteomes" id="UP001171620"/>
    </source>
</evidence>
<dbReference type="SUPFAM" id="SSF46689">
    <property type="entry name" value="Homeodomain-like"/>
    <property type="match status" value="1"/>
</dbReference>
<accession>A0AAW7T8A6</accession>
<proteinExistence type="predicted"/>
<gene>
    <name evidence="1" type="ORF">QZM33_25565</name>
</gene>
<dbReference type="Pfam" id="PF13384">
    <property type="entry name" value="HTH_23"/>
    <property type="match status" value="1"/>
</dbReference>
<organism evidence="1 2">
    <name type="scientific">Burkholderia vietnamiensis</name>
    <dbReference type="NCBI Taxonomy" id="60552"/>
    <lineage>
        <taxon>Bacteria</taxon>
        <taxon>Pseudomonadati</taxon>
        <taxon>Pseudomonadota</taxon>
        <taxon>Betaproteobacteria</taxon>
        <taxon>Burkholderiales</taxon>
        <taxon>Burkholderiaceae</taxon>
        <taxon>Burkholderia</taxon>
        <taxon>Burkholderia cepacia complex</taxon>
    </lineage>
</organism>
<dbReference type="CDD" id="cd00569">
    <property type="entry name" value="HTH_Hin_like"/>
    <property type="match status" value="1"/>
</dbReference>
<dbReference type="Gene3D" id="1.10.10.60">
    <property type="entry name" value="Homeodomain-like"/>
    <property type="match status" value="1"/>
</dbReference>
<comment type="caution">
    <text evidence="1">The sequence shown here is derived from an EMBL/GenBank/DDBJ whole genome shotgun (WGS) entry which is preliminary data.</text>
</comment>
<protein>
    <submittedName>
        <fullName evidence="1">Helix-turn-helix domain-containing protein</fullName>
    </submittedName>
</protein>
<evidence type="ECO:0000313" key="1">
    <source>
        <dbReference type="EMBL" id="MDN7798313.1"/>
    </source>
</evidence>
<dbReference type="InterPro" id="IPR009057">
    <property type="entry name" value="Homeodomain-like_sf"/>
</dbReference>